<dbReference type="Pfam" id="PF19516">
    <property type="entry name" value="DUF6049"/>
    <property type="match status" value="1"/>
</dbReference>
<feature type="region of interest" description="Disordered" evidence="1">
    <location>
        <begin position="249"/>
        <end position="287"/>
    </location>
</feature>
<dbReference type="RefSeq" id="WP_131283980.1">
    <property type="nucleotide sequence ID" value="NZ_RXLP01000019.1"/>
</dbReference>
<evidence type="ECO:0000313" key="4">
    <source>
        <dbReference type="Proteomes" id="UP000291289"/>
    </source>
</evidence>
<feature type="compositionally biased region" description="Basic and acidic residues" evidence="1">
    <location>
        <begin position="804"/>
        <end position="813"/>
    </location>
</feature>
<dbReference type="AlphaFoldDB" id="A0A4R0QPU4"/>
<protein>
    <submittedName>
        <fullName evidence="3">Uncharacterized protein</fullName>
    </submittedName>
</protein>
<comment type="caution">
    <text evidence="3">The sequence shown here is derived from an EMBL/GenBank/DDBJ whole genome shotgun (WGS) entry which is preliminary data.</text>
</comment>
<sequence>MTKIVSRLTAVIAGCALATAIIGIQSPHVSQQLPLSRLTTLSAQASPDSTSNTTLTAQTSQAKKRILAIANSTSIVTSDSGYSADFTITNNSNQDVSAGSLSVYIAPNYEFKTSDSLQEWAESDSNIRMSHELAQADVRSLKVGESTTIKVHVDANNPVLSSMITWGARPLLIRYQSHDSALAESIHSFITRSNAGTHAQSLPALNVVFTVPISSGNMSSCITNDKTTASAQESMSALLSGEALSLTTSSSASSTTSSSTPSSSSSVSSPSGSPSSQGSTSEMQSCTASAVSGLEKLKNTVPQVELLTDPSLALNTQQENQSIQDDQSSTNQVTTQSSQSSILNSSSYSIQPYAIDIASLANSNNTSSLSLAAATSVGSSSPIAIDGLSGWSMDALKTAQSLGYSTVLATDGFASATDSAVHNSLAHVDINGQNMTVLTAQHELSQLAQGTPSSSQADAENSSAGLINRFIAQTAFYESQAPYEQRTILINASHMSRNLSPQHIAFITRLAQSLSSASWTNLTDLNSLINASSPYSAQEVEEFIEDAQKLDKKHSKTLSDITEIIDSNKSRVNNFLSSVVDSAQSPTSAKDARNPQDLARGQADKSRPLSSQELEQWQNSLSSLITDYASRSLSSLSIATYAQNSRNLSSLNADTAITRQLLNSVNISVPSSLHVVSETATVPVTISNNLPVSLRINVATRSSEKVRSEVTISGADNITVNAHSEQQVTLPVRAISGWTTTFQIYITTAEGMLINSKKDISISSSFTIMDNAGYVIFALAILLAVLGIRRQISRSRSKNTTDSTHIEDTHSDSNSHSNSHGNSSDHELSVPTNISDHNLDK</sequence>
<name>A0A4R0QPU4_9BIFI</name>
<dbReference type="Proteomes" id="UP000291289">
    <property type="component" value="Unassembled WGS sequence"/>
</dbReference>
<dbReference type="EMBL" id="RXLP01000019">
    <property type="protein sequence ID" value="TCD54282.1"/>
    <property type="molecule type" value="Genomic_DNA"/>
</dbReference>
<feature type="compositionally biased region" description="Polar residues" evidence="1">
    <location>
        <begin position="830"/>
        <end position="841"/>
    </location>
</feature>
<evidence type="ECO:0000256" key="1">
    <source>
        <dbReference type="SAM" id="MobiDB-lite"/>
    </source>
</evidence>
<keyword evidence="2" id="KW-0472">Membrane</keyword>
<evidence type="ECO:0000256" key="2">
    <source>
        <dbReference type="SAM" id="Phobius"/>
    </source>
</evidence>
<dbReference type="InterPro" id="IPR046112">
    <property type="entry name" value="DUF6049"/>
</dbReference>
<keyword evidence="2" id="KW-1133">Transmembrane helix</keyword>
<feature type="region of interest" description="Disordered" evidence="1">
    <location>
        <begin position="318"/>
        <end position="338"/>
    </location>
</feature>
<evidence type="ECO:0000313" key="3">
    <source>
        <dbReference type="EMBL" id="TCD54282.1"/>
    </source>
</evidence>
<gene>
    <name evidence="3" type="ORF">EJ419_04395</name>
</gene>
<reference evidence="3 4" key="1">
    <citation type="submission" date="2018-12" db="EMBL/GenBank/DDBJ databases">
        <title>Alloscrdovia theropitheci sp. nov: a novel taxon from the feces of the bleeding-herat monkey (Theropithecus geleda).</title>
        <authorList>
            <person name="Modesto M."/>
        </authorList>
    </citation>
    <scope>NUCLEOTIDE SEQUENCE [LARGE SCALE GENOMIC DNA]</scope>
    <source>
        <strain evidence="3 4">GLDI4/2</strain>
    </source>
</reference>
<feature type="compositionally biased region" description="Low complexity" evidence="1">
    <location>
        <begin position="249"/>
        <end position="285"/>
    </location>
</feature>
<accession>A0A4R0QPU4</accession>
<organism evidence="3 4">
    <name type="scientific">Alloscardovia theropitheci</name>
    <dbReference type="NCBI Taxonomy" id="2496842"/>
    <lineage>
        <taxon>Bacteria</taxon>
        <taxon>Bacillati</taxon>
        <taxon>Actinomycetota</taxon>
        <taxon>Actinomycetes</taxon>
        <taxon>Bifidobacteriales</taxon>
        <taxon>Bifidobacteriaceae</taxon>
        <taxon>Alloscardovia</taxon>
    </lineage>
</organism>
<feature type="transmembrane region" description="Helical" evidence="2">
    <location>
        <begin position="771"/>
        <end position="788"/>
    </location>
</feature>
<feature type="compositionally biased region" description="Low complexity" evidence="1">
    <location>
        <begin position="324"/>
        <end position="338"/>
    </location>
</feature>
<dbReference type="OrthoDB" id="3242630at2"/>
<feature type="region of interest" description="Disordered" evidence="1">
    <location>
        <begin position="583"/>
        <end position="612"/>
    </location>
</feature>
<keyword evidence="4" id="KW-1185">Reference proteome</keyword>
<feature type="region of interest" description="Disordered" evidence="1">
    <location>
        <begin position="794"/>
        <end position="841"/>
    </location>
</feature>
<proteinExistence type="predicted"/>
<keyword evidence="2" id="KW-0812">Transmembrane</keyword>